<evidence type="ECO:0000313" key="8">
    <source>
        <dbReference type="Proteomes" id="UP001059041"/>
    </source>
</evidence>
<feature type="chain" id="PRO_5040856935" description="Ig-like domain-containing protein" evidence="5">
    <location>
        <begin position="21"/>
        <end position="300"/>
    </location>
</feature>
<dbReference type="InterPro" id="IPR003598">
    <property type="entry name" value="Ig_sub2"/>
</dbReference>
<protein>
    <recommendedName>
        <fullName evidence="6">Ig-like domain-containing protein</fullName>
    </recommendedName>
</protein>
<dbReference type="SMART" id="SM00409">
    <property type="entry name" value="IG"/>
    <property type="match status" value="3"/>
</dbReference>
<gene>
    <name evidence="7" type="ORF">IRJ41_013621</name>
</gene>
<dbReference type="SUPFAM" id="SSF48726">
    <property type="entry name" value="Immunoglobulin"/>
    <property type="match status" value="3"/>
</dbReference>
<reference evidence="7" key="1">
    <citation type="submission" date="2021-02" db="EMBL/GenBank/DDBJ databases">
        <title>Comparative genomics reveals that relaxation of natural selection precedes convergent phenotypic evolution of cavefish.</title>
        <authorList>
            <person name="Peng Z."/>
        </authorList>
    </citation>
    <scope>NUCLEOTIDE SEQUENCE</scope>
    <source>
        <tissue evidence="7">Muscle</tissue>
    </source>
</reference>
<proteinExistence type="predicted"/>
<keyword evidence="3" id="KW-0325">Glycoprotein</keyword>
<keyword evidence="1 5" id="KW-0732">Signal</keyword>
<dbReference type="PROSITE" id="PS50835">
    <property type="entry name" value="IG_LIKE"/>
    <property type="match status" value="2"/>
</dbReference>
<dbReference type="InterPro" id="IPR052598">
    <property type="entry name" value="IgSF_CEA-related"/>
</dbReference>
<organism evidence="7 8">
    <name type="scientific">Triplophysa rosa</name>
    <name type="common">Cave loach</name>
    <dbReference type="NCBI Taxonomy" id="992332"/>
    <lineage>
        <taxon>Eukaryota</taxon>
        <taxon>Metazoa</taxon>
        <taxon>Chordata</taxon>
        <taxon>Craniata</taxon>
        <taxon>Vertebrata</taxon>
        <taxon>Euteleostomi</taxon>
        <taxon>Actinopterygii</taxon>
        <taxon>Neopterygii</taxon>
        <taxon>Teleostei</taxon>
        <taxon>Ostariophysi</taxon>
        <taxon>Cypriniformes</taxon>
        <taxon>Nemacheilidae</taxon>
        <taxon>Triplophysa</taxon>
    </lineage>
</organism>
<dbReference type="InterPro" id="IPR036179">
    <property type="entry name" value="Ig-like_dom_sf"/>
</dbReference>
<keyword evidence="8" id="KW-1185">Reference proteome</keyword>
<feature type="signal peptide" evidence="5">
    <location>
        <begin position="1"/>
        <end position="20"/>
    </location>
</feature>
<evidence type="ECO:0000256" key="5">
    <source>
        <dbReference type="SAM" id="SignalP"/>
    </source>
</evidence>
<dbReference type="PANTHER" id="PTHR44337">
    <property type="entry name" value="CARCINOEMBRYONIC ANTIGEN-RELATED CELL ADHESION MOLECULE 8"/>
    <property type="match status" value="1"/>
</dbReference>
<accession>A0A9W7WR60</accession>
<dbReference type="InterPro" id="IPR013783">
    <property type="entry name" value="Ig-like_fold"/>
</dbReference>
<feature type="domain" description="Ig-like" evidence="6">
    <location>
        <begin position="218"/>
        <end position="296"/>
    </location>
</feature>
<dbReference type="AlphaFoldDB" id="A0A9W7WR60"/>
<dbReference type="Pfam" id="PF13927">
    <property type="entry name" value="Ig_3"/>
    <property type="match status" value="1"/>
</dbReference>
<evidence type="ECO:0000256" key="1">
    <source>
        <dbReference type="ARBA" id="ARBA00022729"/>
    </source>
</evidence>
<feature type="domain" description="Ig-like" evidence="6">
    <location>
        <begin position="125"/>
        <end position="213"/>
    </location>
</feature>
<dbReference type="InterPro" id="IPR003599">
    <property type="entry name" value="Ig_sub"/>
</dbReference>
<evidence type="ECO:0000313" key="7">
    <source>
        <dbReference type="EMBL" id="KAI7806882.1"/>
    </source>
</evidence>
<dbReference type="SMART" id="SM00408">
    <property type="entry name" value="IGc2"/>
    <property type="match status" value="2"/>
</dbReference>
<dbReference type="PANTHER" id="PTHR44337:SF16">
    <property type="entry name" value="CARCINOEMBRYONIC ANTIGEN-RELATED CELL ADHESION MOLECULE 20-LIKE-RELATED"/>
    <property type="match status" value="1"/>
</dbReference>
<evidence type="ECO:0000256" key="3">
    <source>
        <dbReference type="ARBA" id="ARBA00023180"/>
    </source>
</evidence>
<dbReference type="InterPro" id="IPR007110">
    <property type="entry name" value="Ig-like_dom"/>
</dbReference>
<evidence type="ECO:0000259" key="6">
    <source>
        <dbReference type="PROSITE" id="PS50835"/>
    </source>
</evidence>
<dbReference type="Proteomes" id="UP001059041">
    <property type="component" value="Linkage Group LG8"/>
</dbReference>
<name>A0A9W7WR60_TRIRA</name>
<comment type="caution">
    <text evidence="7">The sequence shown here is derived from an EMBL/GenBank/DDBJ whole genome shotgun (WGS) entry which is preliminary data.</text>
</comment>
<dbReference type="Gene3D" id="2.60.40.10">
    <property type="entry name" value="Immunoglobulins"/>
    <property type="match status" value="3"/>
</dbReference>
<dbReference type="InterPro" id="IPR013098">
    <property type="entry name" value="Ig_I-set"/>
</dbReference>
<keyword evidence="4" id="KW-0393">Immunoglobulin domain</keyword>
<keyword evidence="2" id="KW-1015">Disulfide bond</keyword>
<sequence length="300" mass="32082">MTRTLMTSLTIILLTGNSWAENILFPGPIYGGKGEQVQFNTFTSPMQFQTIVWNFGNLNIITSDRSGSETVGSEYKGRVSLNKTSGALTLQSLRLNDTGGYAVILTPADGTQTLQGKTVLQVFVPVTDVNIKGPNSTLVEGKSSANLNCDGTGTIITTQWIKDGQHLSESDSITFSADNRSMLINPVSRSDIGEYVCVHSNPISSEMANYSITVLYGPDVKILGAEILEEGSDILLYCSVSSVPLATLTWTVKDVDAGNSALYITESSNTDHSGIYTCTASNNITGLTTSAQHTVTVRGK</sequence>
<evidence type="ECO:0000256" key="2">
    <source>
        <dbReference type="ARBA" id="ARBA00023157"/>
    </source>
</evidence>
<evidence type="ECO:0000256" key="4">
    <source>
        <dbReference type="ARBA" id="ARBA00023319"/>
    </source>
</evidence>
<dbReference type="EMBL" id="JAFHDT010000008">
    <property type="protein sequence ID" value="KAI7806882.1"/>
    <property type="molecule type" value="Genomic_DNA"/>
</dbReference>
<dbReference type="Pfam" id="PF07679">
    <property type="entry name" value="I-set"/>
    <property type="match status" value="1"/>
</dbReference>